<protein>
    <submittedName>
        <fullName evidence="2">Uncharacterized protein</fullName>
    </submittedName>
</protein>
<dbReference type="PANTHER" id="PTHR47411:SF3">
    <property type="entry name" value="I-BETA-1,3-N-ACETYLGLUCOSAMINYLTRANSFERASE"/>
    <property type="match status" value="1"/>
</dbReference>
<evidence type="ECO:0000313" key="2">
    <source>
        <dbReference type="WBParaSite" id="PDA_v2.g22264.t1"/>
    </source>
</evidence>
<dbReference type="PANTHER" id="PTHR47411">
    <property type="entry name" value="B3GNT1, BETA-1,3-N-ACETYLGUCOSAMINYLTRANSFERASE 1, HOMOLOG"/>
    <property type="match status" value="1"/>
</dbReference>
<accession>A0A914PU52</accession>
<dbReference type="Pfam" id="PF13896">
    <property type="entry name" value="Glyco_transf_49"/>
    <property type="match status" value="1"/>
</dbReference>
<sequence>MDLSDFSSPTELYPINPARNIARIGSHTKLFISGDIEQFFVANFEPRMLKLGNRVLIKEKQAIVLVHRRFEIDLNAKEPKSKADLKTLIKQKKAVPFHQFVYSLGHNIPGLEEWLESKDENKSEATIEKILNYTNAEWEPQFVGDNKRIPFHDNRFPFRLRSNTHLGTLLCYNGFKFAIVNDLFTYHRGIKRIESRKDTNLKNLSVKQGYHKMVDQFRNELYNKFPKMRARCPLFLP</sequence>
<dbReference type="Proteomes" id="UP000887578">
    <property type="component" value="Unplaced"/>
</dbReference>
<evidence type="ECO:0000313" key="1">
    <source>
        <dbReference type="Proteomes" id="UP000887578"/>
    </source>
</evidence>
<dbReference type="WBParaSite" id="PDA_v2.g22264.t1">
    <property type="protein sequence ID" value="PDA_v2.g22264.t1"/>
    <property type="gene ID" value="PDA_v2.g22264"/>
</dbReference>
<organism evidence="1 2">
    <name type="scientific">Panagrolaimus davidi</name>
    <dbReference type="NCBI Taxonomy" id="227884"/>
    <lineage>
        <taxon>Eukaryota</taxon>
        <taxon>Metazoa</taxon>
        <taxon>Ecdysozoa</taxon>
        <taxon>Nematoda</taxon>
        <taxon>Chromadorea</taxon>
        <taxon>Rhabditida</taxon>
        <taxon>Tylenchina</taxon>
        <taxon>Panagrolaimomorpha</taxon>
        <taxon>Panagrolaimoidea</taxon>
        <taxon>Panagrolaimidae</taxon>
        <taxon>Panagrolaimus</taxon>
    </lineage>
</organism>
<reference evidence="2" key="1">
    <citation type="submission" date="2022-11" db="UniProtKB">
        <authorList>
            <consortium name="WormBaseParasite"/>
        </authorList>
    </citation>
    <scope>IDENTIFICATION</scope>
</reference>
<name>A0A914PU52_9BILA</name>
<proteinExistence type="predicted"/>
<keyword evidence="1" id="KW-1185">Reference proteome</keyword>
<dbReference type="AlphaFoldDB" id="A0A914PU52"/>